<evidence type="ECO:0000259" key="5">
    <source>
        <dbReference type="PROSITE" id="PS01124"/>
    </source>
</evidence>
<sequence>MRKNGKAYRKLYLSYVCIFYIPIIMGVLFYSYAYRDAKKHADISNESLIRTVKNTCDRELEYYENELIQLALDENIQRLSAVCGNFGAENSYQLYQLQNELSDLSLSMNKNGNFSRDIMVYFENSDKVVSSHGNMDFNMYCELYCFGEDNASEEMLKTYLSEYHFRDFIMMDTKWTKGRPTLLLTMTNLKGELGESSAMIGLWLDPAVFSNLIEMDSWEQGLDWVIVDREGRIINCPEKYAGLEINYDVLGQDEEQKTVWNKEEYIMRTVLSTVFDWKYVLLMPERMLSKSAGRMRNIFLAGIFACLLLGFFAASRMMKINYKPLKALLDVFRKEEEAPDVDNEYLYLKEKTVSLLEERSDFEQVASRSREIVKHYYFADLMLNTYAEGSKSPDREIICRDFLEGKNLVLLFMVREAEKQEDDLEEFIQKKSMRRFIIDNVLGESLSEEFRLEKVELGDMVAVAMNIRDKTMAYERRIADIVYSMQNFIYENYNFHVVALAGEAHKGLEGIHKSYMEAKEAEEFVAALDPDFISYREVHDRAHKKYAYSAEQEERIIAAVKNHNSQLAISYINKILDVNFLEIKASPEMLKRLLYVMMGTVIKAAQVVGETSDDLGMNDISMKLSLESIKEKFAASVENLCRISEMQSLECGQNQQLCQKIREYIQANFNNPDLNISQTGLHFHMTPAYLSSIYKKGTGESLLKFINQTRIDEAERLLSEGVSVVEAAERAGFRDSSTFIRIFKKYTGVTPGQLKNGR</sequence>
<dbReference type="InterPro" id="IPR009057">
    <property type="entry name" value="Homeodomain-like_sf"/>
</dbReference>
<keyword evidence="4" id="KW-1133">Transmembrane helix</keyword>
<reference evidence="6 7" key="1">
    <citation type="submission" date="2016-07" db="EMBL/GenBank/DDBJ databases">
        <title>Characterization of isolates of Eisenbergiella tayi derived from blood cultures, using whole genome sequencing.</title>
        <authorList>
            <person name="Burdz T."/>
            <person name="Wiebe D."/>
            <person name="Huynh C."/>
            <person name="Bernard K."/>
        </authorList>
    </citation>
    <scope>NUCLEOTIDE SEQUENCE [LARGE SCALE GENOMIC DNA]</scope>
    <source>
        <strain evidence="6 7">NML 120489</strain>
    </source>
</reference>
<dbReference type="PANTHER" id="PTHR43280:SF2">
    <property type="entry name" value="HTH-TYPE TRANSCRIPTIONAL REGULATOR EXSA"/>
    <property type="match status" value="1"/>
</dbReference>
<keyword evidence="4" id="KW-0472">Membrane</keyword>
<evidence type="ECO:0000256" key="2">
    <source>
        <dbReference type="ARBA" id="ARBA00023125"/>
    </source>
</evidence>
<dbReference type="GO" id="GO:0043565">
    <property type="term" value="F:sequence-specific DNA binding"/>
    <property type="evidence" value="ECO:0007669"/>
    <property type="project" value="InterPro"/>
</dbReference>
<dbReference type="InterPro" id="IPR018062">
    <property type="entry name" value="HTH_AraC-typ_CS"/>
</dbReference>
<keyword evidence="2" id="KW-0238">DNA-binding</keyword>
<dbReference type="PATRIC" id="fig|1432052.3.peg.2872"/>
<feature type="transmembrane region" description="Helical" evidence="4">
    <location>
        <begin position="298"/>
        <end position="318"/>
    </location>
</feature>
<evidence type="ECO:0000256" key="1">
    <source>
        <dbReference type="ARBA" id="ARBA00023015"/>
    </source>
</evidence>
<keyword evidence="3" id="KW-0804">Transcription</keyword>
<dbReference type="PANTHER" id="PTHR43280">
    <property type="entry name" value="ARAC-FAMILY TRANSCRIPTIONAL REGULATOR"/>
    <property type="match status" value="1"/>
</dbReference>
<dbReference type="PROSITE" id="PS00041">
    <property type="entry name" value="HTH_ARAC_FAMILY_1"/>
    <property type="match status" value="1"/>
</dbReference>
<name>A0A1E3AUW5_9FIRM</name>
<dbReference type="Pfam" id="PF12833">
    <property type="entry name" value="HTH_18"/>
    <property type="match status" value="1"/>
</dbReference>
<comment type="caution">
    <text evidence="6">The sequence shown here is derived from an EMBL/GenBank/DDBJ whole genome shotgun (WGS) entry which is preliminary data.</text>
</comment>
<dbReference type="SUPFAM" id="SSF46689">
    <property type="entry name" value="Homeodomain-like"/>
    <property type="match status" value="1"/>
</dbReference>
<protein>
    <submittedName>
        <fullName evidence="6">Arabinose operon regulatory protein</fullName>
    </submittedName>
</protein>
<organism evidence="6 7">
    <name type="scientific">Eisenbergiella tayi</name>
    <dbReference type="NCBI Taxonomy" id="1432052"/>
    <lineage>
        <taxon>Bacteria</taxon>
        <taxon>Bacillati</taxon>
        <taxon>Bacillota</taxon>
        <taxon>Clostridia</taxon>
        <taxon>Lachnospirales</taxon>
        <taxon>Lachnospiraceae</taxon>
        <taxon>Eisenbergiella</taxon>
    </lineage>
</organism>
<dbReference type="GeneID" id="93304062"/>
<keyword evidence="4" id="KW-0812">Transmembrane</keyword>
<dbReference type="PROSITE" id="PS01124">
    <property type="entry name" value="HTH_ARAC_FAMILY_2"/>
    <property type="match status" value="1"/>
</dbReference>
<dbReference type="RefSeq" id="WP_069157139.1">
    <property type="nucleotide sequence ID" value="NZ_JBKXXQ010000007.1"/>
</dbReference>
<evidence type="ECO:0000256" key="3">
    <source>
        <dbReference type="ARBA" id="ARBA00023163"/>
    </source>
</evidence>
<dbReference type="EMBL" id="MCGI01000002">
    <property type="protein sequence ID" value="ODM11986.1"/>
    <property type="molecule type" value="Genomic_DNA"/>
</dbReference>
<feature type="domain" description="HTH araC/xylS-type" evidence="5">
    <location>
        <begin position="659"/>
        <end position="757"/>
    </location>
</feature>
<dbReference type="GO" id="GO:0003700">
    <property type="term" value="F:DNA-binding transcription factor activity"/>
    <property type="evidence" value="ECO:0007669"/>
    <property type="project" value="InterPro"/>
</dbReference>
<keyword evidence="1" id="KW-0805">Transcription regulation</keyword>
<accession>A0A1E3AUW5</accession>
<dbReference type="Gene3D" id="1.10.10.60">
    <property type="entry name" value="Homeodomain-like"/>
    <property type="match status" value="2"/>
</dbReference>
<gene>
    <name evidence="6" type="primary">araC_9</name>
    <name evidence="6" type="ORF">BEH84_02601</name>
</gene>
<feature type="transmembrane region" description="Helical" evidence="4">
    <location>
        <begin position="12"/>
        <end position="33"/>
    </location>
</feature>
<dbReference type="Proteomes" id="UP000095003">
    <property type="component" value="Unassembled WGS sequence"/>
</dbReference>
<proteinExistence type="predicted"/>
<dbReference type="SMART" id="SM00342">
    <property type="entry name" value="HTH_ARAC"/>
    <property type="match status" value="1"/>
</dbReference>
<evidence type="ECO:0000313" key="7">
    <source>
        <dbReference type="Proteomes" id="UP000095003"/>
    </source>
</evidence>
<dbReference type="InterPro" id="IPR018060">
    <property type="entry name" value="HTH_AraC"/>
</dbReference>
<evidence type="ECO:0000256" key="4">
    <source>
        <dbReference type="SAM" id="Phobius"/>
    </source>
</evidence>
<evidence type="ECO:0000313" key="6">
    <source>
        <dbReference type="EMBL" id="ODM11986.1"/>
    </source>
</evidence>
<dbReference type="AlphaFoldDB" id="A0A1E3AUW5"/>